<organism evidence="1 2">
    <name type="scientific">Racocetra persica</name>
    <dbReference type="NCBI Taxonomy" id="160502"/>
    <lineage>
        <taxon>Eukaryota</taxon>
        <taxon>Fungi</taxon>
        <taxon>Fungi incertae sedis</taxon>
        <taxon>Mucoromycota</taxon>
        <taxon>Glomeromycotina</taxon>
        <taxon>Glomeromycetes</taxon>
        <taxon>Diversisporales</taxon>
        <taxon>Gigasporaceae</taxon>
        <taxon>Racocetra</taxon>
    </lineage>
</organism>
<reference evidence="1" key="1">
    <citation type="submission" date="2021-06" db="EMBL/GenBank/DDBJ databases">
        <authorList>
            <person name="Kallberg Y."/>
            <person name="Tangrot J."/>
            <person name="Rosling A."/>
        </authorList>
    </citation>
    <scope>NUCLEOTIDE SEQUENCE</scope>
    <source>
        <strain evidence="1">MA461A</strain>
    </source>
</reference>
<keyword evidence="2" id="KW-1185">Reference proteome</keyword>
<protein>
    <submittedName>
        <fullName evidence="1">6987_t:CDS:1</fullName>
    </submittedName>
</protein>
<proteinExistence type="predicted"/>
<evidence type="ECO:0000313" key="2">
    <source>
        <dbReference type="Proteomes" id="UP000789920"/>
    </source>
</evidence>
<evidence type="ECO:0000313" key="1">
    <source>
        <dbReference type="EMBL" id="CAG8459814.1"/>
    </source>
</evidence>
<accession>A0ACA9K8Y5</accession>
<dbReference type="Proteomes" id="UP000789920">
    <property type="component" value="Unassembled WGS sequence"/>
</dbReference>
<name>A0ACA9K8Y5_9GLOM</name>
<sequence length="368" mass="42273">MEIFPLLKVETFSETPKAPKPIFIENKPVISNKNLIQQDNSLSPISAKPKSAKIDFQFKPVISEIQTKPSGKIFLNSKTNQQSEISQPLALITKQKAPPTEKETILLQKIKHLEEQLKQVQVENGNLKTKNKVLKNLVSAEQNKHLKALAQQSTKAEAKIIQLLPCGRKEHLEHLKRELGNSYSEINKLKDKEIEELKEVNKKLKEQNAELKNQTDGVYTKSLAIVESRNYIILNSVDFGQCWFAEDILSNIIMTEKQKFKEFLKKAEDPNYQREINRALPPKATSLQVAKYKLCKQMLVYQRENKLSDEEIAQKVKLSVAEVEDILFCEIEKFTLDRLVEYAERLFSPTGVKVLVEPTKDNLHERIV</sequence>
<dbReference type="EMBL" id="CAJVQC010000066">
    <property type="protein sequence ID" value="CAG8459814.1"/>
    <property type="molecule type" value="Genomic_DNA"/>
</dbReference>
<gene>
    <name evidence="1" type="ORF">RPERSI_LOCUS105</name>
</gene>
<comment type="caution">
    <text evidence="1">The sequence shown here is derived from an EMBL/GenBank/DDBJ whole genome shotgun (WGS) entry which is preliminary data.</text>
</comment>